<proteinExistence type="predicted"/>
<organism evidence="1 2">
    <name type="scientific">Polycladospora coralii</name>
    <dbReference type="NCBI Taxonomy" id="2771432"/>
    <lineage>
        <taxon>Bacteria</taxon>
        <taxon>Bacillati</taxon>
        <taxon>Bacillota</taxon>
        <taxon>Bacilli</taxon>
        <taxon>Bacillales</taxon>
        <taxon>Thermoactinomycetaceae</taxon>
        <taxon>Polycladospora</taxon>
    </lineage>
</organism>
<dbReference type="EMBL" id="JACXAH010000005">
    <property type="protein sequence ID" value="MBD1371661.1"/>
    <property type="molecule type" value="Genomic_DNA"/>
</dbReference>
<keyword evidence="2" id="KW-1185">Reference proteome</keyword>
<gene>
    <name evidence="1" type="ORF">IC620_04725</name>
</gene>
<protein>
    <submittedName>
        <fullName evidence="1">Uncharacterized protein</fullName>
    </submittedName>
</protein>
<dbReference type="AlphaFoldDB" id="A0A926N7U1"/>
<dbReference type="RefSeq" id="WP_191138310.1">
    <property type="nucleotide sequence ID" value="NZ_JACXAH010000005.1"/>
</dbReference>
<dbReference type="Proteomes" id="UP000661691">
    <property type="component" value="Unassembled WGS sequence"/>
</dbReference>
<reference evidence="1" key="1">
    <citation type="submission" date="2020-09" db="EMBL/GenBank/DDBJ databases">
        <title>A novel bacterium of genus Hazenella, isolated from South China Sea.</title>
        <authorList>
            <person name="Huang H."/>
            <person name="Mo K."/>
            <person name="Hu Y."/>
        </authorList>
    </citation>
    <scope>NUCLEOTIDE SEQUENCE</scope>
    <source>
        <strain evidence="1">IB182357</strain>
    </source>
</reference>
<evidence type="ECO:0000313" key="2">
    <source>
        <dbReference type="Proteomes" id="UP000661691"/>
    </source>
</evidence>
<sequence length="139" mass="16024">MQNPIDIRFKVIQIKQRAENGDPCGGKMCFDCPDPPCICNGNLDVCYSPNDVVTVQNANVKVMRKRRKTQLIMRPSNRAQFTLISNPAKGKLLIRTFRFPNKKNPDQTRAFIQITKSKKVIQRTIFFDSANKKIKRHCK</sequence>
<evidence type="ECO:0000313" key="1">
    <source>
        <dbReference type="EMBL" id="MBD1371661.1"/>
    </source>
</evidence>
<name>A0A926N7U1_9BACL</name>
<comment type="caution">
    <text evidence="1">The sequence shown here is derived from an EMBL/GenBank/DDBJ whole genome shotgun (WGS) entry which is preliminary data.</text>
</comment>
<accession>A0A926N7U1</accession>